<protein>
    <submittedName>
        <fullName evidence="3">Uncharacterized protein</fullName>
    </submittedName>
</protein>
<evidence type="ECO:0000256" key="1">
    <source>
        <dbReference type="SAM" id="MobiDB-lite"/>
    </source>
</evidence>
<evidence type="ECO:0000256" key="2">
    <source>
        <dbReference type="SAM" id="Phobius"/>
    </source>
</evidence>
<name>A0AAE0F2J0_9CHLO</name>
<comment type="caution">
    <text evidence="3">The sequence shown here is derived from an EMBL/GenBank/DDBJ whole genome shotgun (WGS) entry which is preliminary data.</text>
</comment>
<accession>A0AAE0F2J0</accession>
<keyword evidence="2" id="KW-1133">Transmembrane helix</keyword>
<evidence type="ECO:0000313" key="3">
    <source>
        <dbReference type="EMBL" id="KAK3249398.1"/>
    </source>
</evidence>
<keyword evidence="2" id="KW-0812">Transmembrane</keyword>
<dbReference type="AlphaFoldDB" id="A0AAE0F2J0"/>
<feature type="compositionally biased region" description="Acidic residues" evidence="1">
    <location>
        <begin position="28"/>
        <end position="42"/>
    </location>
</feature>
<feature type="region of interest" description="Disordered" evidence="1">
    <location>
        <begin position="1"/>
        <end position="48"/>
    </location>
</feature>
<dbReference type="EMBL" id="LGRX02027367">
    <property type="protein sequence ID" value="KAK3249398.1"/>
    <property type="molecule type" value="Genomic_DNA"/>
</dbReference>
<organism evidence="3 4">
    <name type="scientific">Cymbomonas tetramitiformis</name>
    <dbReference type="NCBI Taxonomy" id="36881"/>
    <lineage>
        <taxon>Eukaryota</taxon>
        <taxon>Viridiplantae</taxon>
        <taxon>Chlorophyta</taxon>
        <taxon>Pyramimonadophyceae</taxon>
        <taxon>Pyramimonadales</taxon>
        <taxon>Pyramimonadaceae</taxon>
        <taxon>Cymbomonas</taxon>
    </lineage>
</organism>
<feature type="compositionally biased region" description="Basic residues" evidence="1">
    <location>
        <begin position="1"/>
        <end position="15"/>
    </location>
</feature>
<keyword evidence="2" id="KW-0472">Membrane</keyword>
<dbReference type="Proteomes" id="UP001190700">
    <property type="component" value="Unassembled WGS sequence"/>
</dbReference>
<sequence length="164" mass="18832">MKKKPVRRLHTHVSKATRSAEHDAQVEGFEDSETNAAEEEETEKGAKLQPTAIREREYVTRYFQSDVINNITTILHMAITLRDLYTELFSFIVLFTFYLMVMGLQFEASETNALVSSVSMAALPAKYDTPFLPWLKTQILEVWTDPVCGDGRCEPPYEYPKFGR</sequence>
<gene>
    <name evidence="3" type="ORF">CYMTET_41173</name>
</gene>
<feature type="transmembrane region" description="Helical" evidence="2">
    <location>
        <begin position="84"/>
        <end position="106"/>
    </location>
</feature>
<reference evidence="3 4" key="1">
    <citation type="journal article" date="2015" name="Genome Biol. Evol.">
        <title>Comparative Genomics of a Bacterivorous Green Alga Reveals Evolutionary Causalities and Consequences of Phago-Mixotrophic Mode of Nutrition.</title>
        <authorList>
            <person name="Burns J.A."/>
            <person name="Paasch A."/>
            <person name="Narechania A."/>
            <person name="Kim E."/>
        </authorList>
    </citation>
    <scope>NUCLEOTIDE SEQUENCE [LARGE SCALE GENOMIC DNA]</scope>
    <source>
        <strain evidence="3 4">PLY_AMNH</strain>
    </source>
</reference>
<proteinExistence type="predicted"/>
<keyword evidence="4" id="KW-1185">Reference proteome</keyword>
<evidence type="ECO:0000313" key="4">
    <source>
        <dbReference type="Proteomes" id="UP001190700"/>
    </source>
</evidence>